<keyword evidence="4" id="KW-1185">Reference proteome</keyword>
<reference evidence="3 4" key="1">
    <citation type="submission" date="2020-08" db="EMBL/GenBank/DDBJ databases">
        <title>Genomic Encyclopedia of Type Strains, Phase IV (KMG-IV): sequencing the most valuable type-strain genomes for metagenomic binning, comparative biology and taxonomic classification.</title>
        <authorList>
            <person name="Goeker M."/>
        </authorList>
    </citation>
    <scope>NUCLEOTIDE SEQUENCE [LARGE SCALE GENOMIC DNA]</scope>
    <source>
        <strain evidence="3 4">DSM 17507</strain>
    </source>
</reference>
<gene>
    <name evidence="3" type="ORF">GGR37_003349</name>
</gene>
<sequence length="301" mass="30878">MQMRAMVINSYGGTDVLEAAEVPIPALASGEVLIKVNAAAVNPADGKWRSGRYQSFIPLTMPHILGYDIAGTVEAGEGFTRGMRVAAMLNPVTKGGYAEYVAVAAANVAPIPDNMSFETAAAVPCANLTGVQIIETGLDLQAGQRVLITGALGNVGRAAMFVARGRAGHVIAAVRADRAGEARDAGAAEIAIVGEDWTGEAFDVIADTIGGTDVVALMHHLKPGGRIVTASDIPIPADDLPAAPEFHSVNPDGQQLAQILAAVASGDLPVPIDRVLPLEAAAEGQSAVDQGGLRGKIILKP</sequence>
<dbReference type="Pfam" id="PF13602">
    <property type="entry name" value="ADH_zinc_N_2"/>
    <property type="match status" value="1"/>
</dbReference>
<dbReference type="GO" id="GO:0016491">
    <property type="term" value="F:oxidoreductase activity"/>
    <property type="evidence" value="ECO:0007669"/>
    <property type="project" value="InterPro"/>
</dbReference>
<dbReference type="InterPro" id="IPR051603">
    <property type="entry name" value="Zinc-ADH_QOR/CCCR"/>
</dbReference>
<dbReference type="InterPro" id="IPR013154">
    <property type="entry name" value="ADH-like_N"/>
</dbReference>
<evidence type="ECO:0000313" key="4">
    <source>
        <dbReference type="Proteomes" id="UP000538566"/>
    </source>
</evidence>
<dbReference type="AlphaFoldDB" id="A0A7W7AEY2"/>
<proteinExistence type="predicted"/>
<evidence type="ECO:0000313" key="3">
    <source>
        <dbReference type="EMBL" id="MBB4615059.1"/>
    </source>
</evidence>
<dbReference type="EMBL" id="JACHOA010000006">
    <property type="protein sequence ID" value="MBB4615059.1"/>
    <property type="molecule type" value="Genomic_DNA"/>
</dbReference>
<evidence type="ECO:0000256" key="1">
    <source>
        <dbReference type="ARBA" id="ARBA00022857"/>
    </source>
</evidence>
<accession>A0A7W7AEY2</accession>
<organism evidence="3 4">
    <name type="scientific">Novosphingobium taihuense</name>
    <dbReference type="NCBI Taxonomy" id="260085"/>
    <lineage>
        <taxon>Bacteria</taxon>
        <taxon>Pseudomonadati</taxon>
        <taxon>Pseudomonadota</taxon>
        <taxon>Alphaproteobacteria</taxon>
        <taxon>Sphingomonadales</taxon>
        <taxon>Sphingomonadaceae</taxon>
        <taxon>Novosphingobium</taxon>
    </lineage>
</organism>
<dbReference type="SUPFAM" id="SSF51735">
    <property type="entry name" value="NAD(P)-binding Rossmann-fold domains"/>
    <property type="match status" value="1"/>
</dbReference>
<dbReference type="PANTHER" id="PTHR44154">
    <property type="entry name" value="QUINONE OXIDOREDUCTASE"/>
    <property type="match status" value="1"/>
</dbReference>
<dbReference type="CDD" id="cd05289">
    <property type="entry name" value="MDR_like_2"/>
    <property type="match status" value="1"/>
</dbReference>
<dbReference type="OrthoDB" id="9792321at2"/>
<evidence type="ECO:0000259" key="2">
    <source>
        <dbReference type="SMART" id="SM00829"/>
    </source>
</evidence>
<protein>
    <submittedName>
        <fullName evidence="3">NADPH:quinone reductase-like Zn-dependent oxidoreductase</fullName>
    </submittedName>
</protein>
<dbReference type="InterPro" id="IPR036291">
    <property type="entry name" value="NAD(P)-bd_dom_sf"/>
</dbReference>
<dbReference type="Gene3D" id="3.40.50.720">
    <property type="entry name" value="NAD(P)-binding Rossmann-like Domain"/>
    <property type="match status" value="1"/>
</dbReference>
<dbReference type="InterPro" id="IPR020843">
    <property type="entry name" value="ER"/>
</dbReference>
<name>A0A7W7AEY2_9SPHN</name>
<feature type="domain" description="Enoyl reductase (ER)" evidence="2">
    <location>
        <begin position="12"/>
        <end position="299"/>
    </location>
</feature>
<dbReference type="Gene3D" id="3.90.180.10">
    <property type="entry name" value="Medium-chain alcohol dehydrogenases, catalytic domain"/>
    <property type="match status" value="1"/>
</dbReference>
<keyword evidence="1" id="KW-0521">NADP</keyword>
<dbReference type="InterPro" id="IPR011032">
    <property type="entry name" value="GroES-like_sf"/>
</dbReference>
<dbReference type="Proteomes" id="UP000538566">
    <property type="component" value="Unassembled WGS sequence"/>
</dbReference>
<dbReference type="PANTHER" id="PTHR44154:SF1">
    <property type="entry name" value="QUINONE OXIDOREDUCTASE"/>
    <property type="match status" value="1"/>
</dbReference>
<comment type="caution">
    <text evidence="3">The sequence shown here is derived from an EMBL/GenBank/DDBJ whole genome shotgun (WGS) entry which is preliminary data.</text>
</comment>
<dbReference type="Pfam" id="PF08240">
    <property type="entry name" value="ADH_N"/>
    <property type="match status" value="1"/>
</dbReference>
<dbReference type="SUPFAM" id="SSF50129">
    <property type="entry name" value="GroES-like"/>
    <property type="match status" value="1"/>
</dbReference>
<dbReference type="SMART" id="SM00829">
    <property type="entry name" value="PKS_ER"/>
    <property type="match status" value="1"/>
</dbReference>